<sequence length="86" mass="9082">MVGPELGLSLDDLNKTYKTPAGDRGSFCGSDRSGPSPARRFPIRGANRTPTYLIATIRRRNVRCRSNQGVSGTEGGGRASSINTGA</sequence>
<proteinExistence type="predicted"/>
<dbReference type="EMBL" id="CAUOFW020004236">
    <property type="protein sequence ID" value="CAK9164550.1"/>
    <property type="molecule type" value="Genomic_DNA"/>
</dbReference>
<protein>
    <submittedName>
        <fullName evidence="2">Uncharacterized protein</fullName>
    </submittedName>
</protein>
<reference evidence="2 3" key="1">
    <citation type="submission" date="2024-02" db="EMBL/GenBank/DDBJ databases">
        <authorList>
            <person name="Vignale AGUSTIN F."/>
            <person name="Sosa J E."/>
            <person name="Modenutti C."/>
        </authorList>
    </citation>
    <scope>NUCLEOTIDE SEQUENCE [LARGE SCALE GENOMIC DNA]</scope>
</reference>
<gene>
    <name evidence="2" type="ORF">ILEXP_LOCUS33689</name>
</gene>
<dbReference type="Proteomes" id="UP001642360">
    <property type="component" value="Unassembled WGS sequence"/>
</dbReference>
<feature type="region of interest" description="Disordered" evidence="1">
    <location>
        <begin position="17"/>
        <end position="47"/>
    </location>
</feature>
<evidence type="ECO:0000313" key="3">
    <source>
        <dbReference type="Proteomes" id="UP001642360"/>
    </source>
</evidence>
<feature type="region of interest" description="Disordered" evidence="1">
    <location>
        <begin position="65"/>
        <end position="86"/>
    </location>
</feature>
<evidence type="ECO:0000256" key="1">
    <source>
        <dbReference type="SAM" id="MobiDB-lite"/>
    </source>
</evidence>
<organism evidence="2 3">
    <name type="scientific">Ilex paraguariensis</name>
    <name type="common">yerba mate</name>
    <dbReference type="NCBI Taxonomy" id="185542"/>
    <lineage>
        <taxon>Eukaryota</taxon>
        <taxon>Viridiplantae</taxon>
        <taxon>Streptophyta</taxon>
        <taxon>Embryophyta</taxon>
        <taxon>Tracheophyta</taxon>
        <taxon>Spermatophyta</taxon>
        <taxon>Magnoliopsida</taxon>
        <taxon>eudicotyledons</taxon>
        <taxon>Gunneridae</taxon>
        <taxon>Pentapetalae</taxon>
        <taxon>asterids</taxon>
        <taxon>campanulids</taxon>
        <taxon>Aquifoliales</taxon>
        <taxon>Aquifoliaceae</taxon>
        <taxon>Ilex</taxon>
    </lineage>
</organism>
<dbReference type="AlphaFoldDB" id="A0ABC8T999"/>
<evidence type="ECO:0000313" key="2">
    <source>
        <dbReference type="EMBL" id="CAK9164550.1"/>
    </source>
</evidence>
<comment type="caution">
    <text evidence="2">The sequence shown here is derived from an EMBL/GenBank/DDBJ whole genome shotgun (WGS) entry which is preliminary data.</text>
</comment>
<accession>A0ABC8T999</accession>
<keyword evidence="3" id="KW-1185">Reference proteome</keyword>
<name>A0ABC8T999_9AQUA</name>